<evidence type="ECO:0000259" key="3">
    <source>
        <dbReference type="PROSITE" id="PS51186"/>
    </source>
</evidence>
<dbReference type="InterPro" id="IPR016181">
    <property type="entry name" value="Acyl_CoA_acyltransferase"/>
</dbReference>
<feature type="domain" description="N-acetyltransferase" evidence="3">
    <location>
        <begin position="4"/>
        <end position="163"/>
    </location>
</feature>
<comment type="caution">
    <text evidence="4">The sequence shown here is derived from an EMBL/GenBank/DDBJ whole genome shotgun (WGS) entry which is preliminary data.</text>
</comment>
<name>A0A934N636_9BACT</name>
<dbReference type="CDD" id="cd04301">
    <property type="entry name" value="NAT_SF"/>
    <property type="match status" value="1"/>
</dbReference>
<dbReference type="EMBL" id="JAEKNR010000045">
    <property type="protein sequence ID" value="MBJ7597216.1"/>
    <property type="molecule type" value="Genomic_DNA"/>
</dbReference>
<keyword evidence="5" id="KW-1185">Reference proteome</keyword>
<dbReference type="Pfam" id="PF00583">
    <property type="entry name" value="Acetyltransf_1"/>
    <property type="match status" value="1"/>
</dbReference>
<evidence type="ECO:0000313" key="5">
    <source>
        <dbReference type="Proteomes" id="UP000612893"/>
    </source>
</evidence>
<evidence type="ECO:0000256" key="2">
    <source>
        <dbReference type="ARBA" id="ARBA00023315"/>
    </source>
</evidence>
<dbReference type="Gene3D" id="3.40.630.30">
    <property type="match status" value="1"/>
</dbReference>
<dbReference type="Proteomes" id="UP000612893">
    <property type="component" value="Unassembled WGS sequence"/>
</dbReference>
<dbReference type="GO" id="GO:0016746">
    <property type="term" value="F:acyltransferase activity"/>
    <property type="evidence" value="ECO:0007669"/>
    <property type="project" value="UniProtKB-KW"/>
</dbReference>
<accession>A0A934N636</accession>
<organism evidence="4 5">
    <name type="scientific">Candidatus Nephthysia bennettiae</name>
    <dbReference type="NCBI Taxonomy" id="3127016"/>
    <lineage>
        <taxon>Bacteria</taxon>
        <taxon>Bacillati</taxon>
        <taxon>Candidatus Dormiibacterota</taxon>
        <taxon>Candidatus Dormibacteria</taxon>
        <taxon>Candidatus Dormibacterales</taxon>
        <taxon>Candidatus Dormibacteraceae</taxon>
        <taxon>Candidatus Nephthysia</taxon>
    </lineage>
</organism>
<keyword evidence="1" id="KW-0808">Transferase</keyword>
<evidence type="ECO:0000256" key="1">
    <source>
        <dbReference type="ARBA" id="ARBA00022679"/>
    </source>
</evidence>
<evidence type="ECO:0000313" key="4">
    <source>
        <dbReference type="EMBL" id="MBJ7597216.1"/>
    </source>
</evidence>
<gene>
    <name evidence="4" type="ORF">JF922_03905</name>
</gene>
<dbReference type="SUPFAM" id="SSF55729">
    <property type="entry name" value="Acyl-CoA N-acyltransferases (Nat)"/>
    <property type="match status" value="1"/>
</dbReference>
<protein>
    <recommendedName>
        <fullName evidence="3">N-acetyltransferase domain-containing protein</fullName>
    </recommendedName>
</protein>
<dbReference type="InterPro" id="IPR050832">
    <property type="entry name" value="Bact_Acetyltransf"/>
</dbReference>
<dbReference type="PANTHER" id="PTHR43877">
    <property type="entry name" value="AMINOALKYLPHOSPHONATE N-ACETYLTRANSFERASE-RELATED-RELATED"/>
    <property type="match status" value="1"/>
</dbReference>
<dbReference type="PROSITE" id="PS51186">
    <property type="entry name" value="GNAT"/>
    <property type="match status" value="1"/>
</dbReference>
<dbReference type="RefSeq" id="WP_338199274.1">
    <property type="nucleotide sequence ID" value="NZ_JAEKNR010000045.1"/>
</dbReference>
<dbReference type="AlphaFoldDB" id="A0A934N636"/>
<keyword evidence="2" id="KW-0012">Acyltransferase</keyword>
<reference evidence="4" key="1">
    <citation type="submission" date="2020-10" db="EMBL/GenBank/DDBJ databases">
        <title>Ca. Dormibacterota MAGs.</title>
        <authorList>
            <person name="Montgomery K."/>
        </authorList>
    </citation>
    <scope>NUCLEOTIDE SEQUENCE [LARGE SCALE GENOMIC DNA]</scope>
    <source>
        <strain evidence="4">SC8812_S17_10</strain>
    </source>
</reference>
<proteinExistence type="predicted"/>
<dbReference type="InterPro" id="IPR000182">
    <property type="entry name" value="GNAT_dom"/>
</dbReference>
<sequence length="313" mass="34112">MGQLRLRAANLLDIAQIEQIHGDSMARFSEVPPPARLWGLVSQTLSFLLPLSQETLIYVAEDGGKLVGFVQASGQPLAISLPAKITALHVLNLCVAADADERQVAPGLVEHLVEQAGNKGVHRLFVRIPLEDPLVTTFRSEGFRQYATESVLYAEQPAARSAEPPAGLRAAGRKDDRRLYQLYRKVTPMGVAHLEAPTYKAWKALRAAPGQQEVVDRVEIVGWCRVHKSSAGRPHTLSFMALPESGLAEELADHAIVAADGQPAWSSLRHYDAHVVDALRGRGFTVLLTQALLVRDVTVTVPVPEQRLVPAFG</sequence>